<proteinExistence type="predicted"/>
<dbReference type="EMBL" id="GL870877">
    <property type="protein sequence ID" value="EIJ88942.1"/>
    <property type="molecule type" value="Genomic_DNA"/>
</dbReference>
<dbReference type="Proteomes" id="UP000002872">
    <property type="component" value="Unassembled WGS sequence"/>
</dbReference>
<dbReference type="InParanoid" id="I3EI95"/>
<reference evidence="3" key="1">
    <citation type="submission" date="2011-01" db="EMBL/GenBank/DDBJ databases">
        <title>The Genome Sequence of Nematocida parisii strain ERTm3.</title>
        <authorList>
            <consortium name="The Broad Institute Genome Sequencing Platform"/>
            <consortium name="The Broad Institute Genome Sequencing Center for Infectious Disease"/>
            <person name="Cuomo C."/>
            <person name="Troemel E."/>
            <person name="Young S.K."/>
            <person name="Zeng Q."/>
            <person name="Gargeya S."/>
            <person name="Fitzgerald M."/>
            <person name="Haas B."/>
            <person name="Abouelleil A."/>
            <person name="Alvarado L."/>
            <person name="Arachchi H.M."/>
            <person name="Berlin A."/>
            <person name="Chapman S.B."/>
            <person name="Gearin G."/>
            <person name="Goldberg J."/>
            <person name="Griggs A."/>
            <person name="Gujja S."/>
            <person name="Hansen M."/>
            <person name="Heiman D."/>
            <person name="Howarth C."/>
            <person name="Larimer J."/>
            <person name="Lui A."/>
            <person name="MacDonald P.J.P."/>
            <person name="McCowen C."/>
            <person name="Montmayeur A."/>
            <person name="Murphy C."/>
            <person name="Neiman D."/>
            <person name="Pearson M."/>
            <person name="Priest M."/>
            <person name="Roberts A."/>
            <person name="Saif S."/>
            <person name="Shea T."/>
            <person name="Sisk P."/>
            <person name="Stolte C."/>
            <person name="Sykes S."/>
            <person name="Wortman J."/>
            <person name="Nusbaum C."/>
            <person name="Birren B."/>
        </authorList>
    </citation>
    <scope>NUCLEOTIDE SEQUENCE</scope>
    <source>
        <strain evidence="3">ERTm3</strain>
    </source>
</reference>
<dbReference type="Gene3D" id="2.60.120.340">
    <property type="entry name" value="Nucleoplasmin core domain"/>
    <property type="match status" value="1"/>
</dbReference>
<protein>
    <recommendedName>
        <fullName evidence="2">Nucleoplasmin-like domain-containing protein</fullName>
    </recommendedName>
</protein>
<feature type="domain" description="Nucleoplasmin-like" evidence="2">
    <location>
        <begin position="4"/>
        <end position="89"/>
    </location>
</feature>
<evidence type="ECO:0000256" key="1">
    <source>
        <dbReference type="SAM" id="MobiDB-lite"/>
    </source>
</evidence>
<gene>
    <name evidence="3" type="ORF">NEQG_00761</name>
</gene>
<feature type="compositionally biased region" description="Low complexity" evidence="1">
    <location>
        <begin position="278"/>
        <end position="291"/>
    </location>
</feature>
<evidence type="ECO:0000313" key="4">
    <source>
        <dbReference type="Proteomes" id="UP000002872"/>
    </source>
</evidence>
<organism evidence="3 4">
    <name type="scientific">Nematocida parisii (strain ERTm3)</name>
    <name type="common">Nematode killer fungus</name>
    <dbReference type="NCBI Taxonomy" id="935791"/>
    <lineage>
        <taxon>Eukaryota</taxon>
        <taxon>Fungi</taxon>
        <taxon>Fungi incertae sedis</taxon>
        <taxon>Microsporidia</taxon>
        <taxon>Nematocida</taxon>
    </lineage>
</organism>
<sequence>MKYHSLTIRPNNIYVQESMENDTIIKSVSLTPCVAKDSIRSSLIAAIDGEEATICNLLTNKMESKTLNLPLTKGVRVELRTEGENEVDVLFLEMDEAEGVTDDENAVYKTIQIAGSTKQIINESKQVRVLNVSIADSDTRTGQEPTRVVMRRKGEEVTIADLEVGIKECEVVDIQIDDEVEIEVIGLNTVDLLVLISERREDEECNAEHCGIEECEGSKAVEENTSCHAVQHTEERVPADSITSSIDESCTCGTGQCKNCTCKINSSERKRKCSDLPSEATEQTESLETSELPSKKTKLSEDVNVPNTEQTPTTASNESECSKKQLEEIPENEDLSNAQIDIKTISDGIGRLVGKKSFISSEYTVSGSGTAKESFNEVVLVRRFPEHSHLKYFSNVVKGSREGAVFKATVKTDKSIKEVVLNVGKIKTG</sequence>
<accession>I3EI95</accession>
<dbReference type="OrthoDB" id="2195440at2759"/>
<dbReference type="OMA" id="IYVQESM"/>
<dbReference type="InterPro" id="IPR041232">
    <property type="entry name" value="NPL"/>
</dbReference>
<evidence type="ECO:0000313" key="3">
    <source>
        <dbReference type="EMBL" id="EIJ88942.1"/>
    </source>
</evidence>
<feature type="compositionally biased region" description="Polar residues" evidence="1">
    <location>
        <begin position="305"/>
        <end position="319"/>
    </location>
</feature>
<feature type="region of interest" description="Disordered" evidence="1">
    <location>
        <begin position="273"/>
        <end position="332"/>
    </location>
</feature>
<dbReference type="Pfam" id="PF17800">
    <property type="entry name" value="NPL"/>
    <property type="match status" value="1"/>
</dbReference>
<dbReference type="AlphaFoldDB" id="I3EI95"/>
<dbReference type="HOGENOM" id="CLU_708031_0_0_1"/>
<dbReference type="VEuPathDB" id="MicrosporidiaDB:NEQG_00761"/>
<name>I3EI95_NEMP3</name>
<keyword evidence="4" id="KW-1185">Reference proteome</keyword>
<evidence type="ECO:0000259" key="2">
    <source>
        <dbReference type="Pfam" id="PF17800"/>
    </source>
</evidence>